<dbReference type="InterPro" id="IPR009030">
    <property type="entry name" value="Growth_fac_rcpt_cys_sf"/>
</dbReference>
<feature type="region of interest" description="Disordered" evidence="12">
    <location>
        <begin position="450"/>
        <end position="490"/>
    </location>
</feature>
<keyword evidence="4 11" id="KW-0245">EGF-like domain</keyword>
<dbReference type="GeneID" id="109567025"/>
<dbReference type="InterPro" id="IPR001881">
    <property type="entry name" value="EGF-like_Ca-bd_dom"/>
</dbReference>
<evidence type="ECO:0000256" key="4">
    <source>
        <dbReference type="ARBA" id="ARBA00022536"/>
    </source>
</evidence>
<keyword evidence="2" id="KW-0301">Gamma-carboxyglutamic acid</keyword>
<dbReference type="InterPro" id="IPR000152">
    <property type="entry name" value="EGF-type_Asp/Asn_hydroxyl_site"/>
</dbReference>
<dbReference type="InterPro" id="IPR050442">
    <property type="entry name" value="Peptidase_S1_coag_factors"/>
</dbReference>
<dbReference type="OrthoDB" id="7726766at2759"/>
<comment type="subcellular location">
    <subcellularLocation>
        <location evidence="1">Secreted</location>
    </subcellularLocation>
</comment>
<dbReference type="CDD" id="cd00054">
    <property type="entry name" value="EGF_CA"/>
    <property type="match status" value="1"/>
</dbReference>
<organism evidence="17 18">
    <name type="scientific">Bos indicus</name>
    <name type="common">Zebu</name>
    <dbReference type="NCBI Taxonomy" id="9915"/>
    <lineage>
        <taxon>Eukaryota</taxon>
        <taxon>Metazoa</taxon>
        <taxon>Chordata</taxon>
        <taxon>Craniata</taxon>
        <taxon>Vertebrata</taxon>
        <taxon>Euteleostomi</taxon>
        <taxon>Mammalia</taxon>
        <taxon>Eutheria</taxon>
        <taxon>Laurasiatheria</taxon>
        <taxon>Artiodactyla</taxon>
        <taxon>Ruminantia</taxon>
        <taxon>Pecora</taxon>
        <taxon>Bovidae</taxon>
        <taxon>Bovinae</taxon>
        <taxon>Bos</taxon>
    </lineage>
</organism>
<dbReference type="PIRSF" id="PIRSF001143">
    <property type="entry name" value="Factor_X"/>
    <property type="match status" value="1"/>
</dbReference>
<evidence type="ECO:0000256" key="8">
    <source>
        <dbReference type="ARBA" id="ARBA00023084"/>
    </source>
</evidence>
<proteinExistence type="predicted"/>
<dbReference type="SMART" id="SM00179">
    <property type="entry name" value="EGF_CA"/>
    <property type="match status" value="2"/>
</dbReference>
<keyword evidence="13" id="KW-0732">Signal</keyword>
<feature type="domain" description="EGF-like" evidence="14">
    <location>
        <begin position="93"/>
        <end position="129"/>
    </location>
</feature>
<sequence>MLTMAGCVPPPLAVLGLLVLLAPHAAWPTVFLPASKAHELLARWRRAGSYLLEELFEGHLEKECWEEICVYEEAREVFEDDETTDEFWRTYMGGSPCASQPCLNNGSCQDSIRGYACTCAPGYEGPNCAFAESECHPLRLDGCQHFCYPGPESYTCSCARGHKLGQDRRSCLPHDRCACGTLGPECCQRPQGSQQNLLPFPWQVPNASPSPDAYTRVQPGGSTWPLCGGLAKRQPQLSDHQDWKGQGRGAQVKLTNSEGKDFCGGVLIQDNFVLTTATCSLLYANISVKTRSHFRLHVRGVHVHTRFEADTGHNDVALLDLARPVRCPDAGRPVCTADADFADSVLLPQPGVLGGWTLRGREMVPLRLRVTHVEPAECGRALNATVTTRTSCERGAAAGAARWVAGGAVVREHRGAWFLTGLLGAAPPEGPGPLLLIKVPRYALWLRQVTQQPSRASPRGDRGQGRDGEPVPGDRGGRWAPTALPPGPLV</sequence>
<dbReference type="InterPro" id="IPR000294">
    <property type="entry name" value="GLA_domain"/>
</dbReference>
<feature type="domain" description="Peptidase S1" evidence="15">
    <location>
        <begin position="226"/>
        <end position="451"/>
    </location>
</feature>
<dbReference type="GO" id="GO:0007596">
    <property type="term" value="P:blood coagulation"/>
    <property type="evidence" value="ECO:0007669"/>
    <property type="project" value="UniProtKB-KW"/>
</dbReference>
<dbReference type="Gene3D" id="2.10.25.10">
    <property type="entry name" value="Laminin"/>
    <property type="match status" value="2"/>
</dbReference>
<dbReference type="InterPro" id="IPR017857">
    <property type="entry name" value="Coagulation_fac-like_Gla_dom"/>
</dbReference>
<dbReference type="Pfam" id="PF14670">
    <property type="entry name" value="FXa_inhibition"/>
    <property type="match status" value="1"/>
</dbReference>
<dbReference type="PROSITE" id="PS00010">
    <property type="entry name" value="ASX_HYDROXYL"/>
    <property type="match status" value="1"/>
</dbReference>
<dbReference type="PROSITE" id="PS00022">
    <property type="entry name" value="EGF_1"/>
    <property type="match status" value="1"/>
</dbReference>
<feature type="chain" id="PRO_5044647867" evidence="13">
    <location>
        <begin position="27"/>
        <end position="490"/>
    </location>
</feature>
<name>A0A6P5CNT7_BOSIN</name>
<evidence type="ECO:0000256" key="5">
    <source>
        <dbReference type="ARBA" id="ARBA00022696"/>
    </source>
</evidence>
<dbReference type="PROSITE" id="PS01186">
    <property type="entry name" value="EGF_2"/>
    <property type="match status" value="1"/>
</dbReference>
<dbReference type="SUPFAM" id="SSF57630">
    <property type="entry name" value="GLA-domain"/>
    <property type="match status" value="1"/>
</dbReference>
<dbReference type="SUPFAM" id="SSF50494">
    <property type="entry name" value="Trypsin-like serine proteases"/>
    <property type="match status" value="1"/>
</dbReference>
<dbReference type="PRINTS" id="PR00722">
    <property type="entry name" value="CHYMOTRYPSIN"/>
</dbReference>
<feature type="signal peptide" evidence="13">
    <location>
        <begin position="1"/>
        <end position="26"/>
    </location>
</feature>
<keyword evidence="7" id="KW-0106">Calcium</keyword>
<dbReference type="Proteomes" id="UP001652663">
    <property type="component" value="Chromosome 12"/>
</dbReference>
<keyword evidence="3" id="KW-0964">Secreted</keyword>
<dbReference type="GO" id="GO:0005615">
    <property type="term" value="C:extracellular space"/>
    <property type="evidence" value="ECO:0007669"/>
    <property type="project" value="TreeGrafter"/>
</dbReference>
<evidence type="ECO:0000259" key="15">
    <source>
        <dbReference type="PROSITE" id="PS50240"/>
    </source>
</evidence>
<dbReference type="Pfam" id="PF00089">
    <property type="entry name" value="Trypsin"/>
    <property type="match status" value="1"/>
</dbReference>
<dbReference type="SMART" id="SM00069">
    <property type="entry name" value="GLA"/>
    <property type="match status" value="1"/>
</dbReference>
<evidence type="ECO:0000256" key="7">
    <source>
        <dbReference type="ARBA" id="ARBA00022837"/>
    </source>
</evidence>
<dbReference type="PROSITE" id="PS00011">
    <property type="entry name" value="GLA_1"/>
    <property type="match status" value="1"/>
</dbReference>
<protein>
    <submittedName>
        <fullName evidence="18">Vitamin K-dependent protein Z isoform X1</fullName>
    </submittedName>
</protein>
<dbReference type="Pfam" id="PF00594">
    <property type="entry name" value="Gla"/>
    <property type="match status" value="1"/>
</dbReference>
<dbReference type="CTD" id="8858"/>
<dbReference type="PRINTS" id="PR00001">
    <property type="entry name" value="GLABLOOD"/>
</dbReference>
<dbReference type="RefSeq" id="XP_019827340.2">
    <property type="nucleotide sequence ID" value="XM_019971781.2"/>
</dbReference>
<dbReference type="PROSITE" id="PS50026">
    <property type="entry name" value="EGF_3"/>
    <property type="match status" value="1"/>
</dbReference>
<dbReference type="InterPro" id="IPR001314">
    <property type="entry name" value="Peptidase_S1A"/>
</dbReference>
<keyword evidence="6" id="KW-0677">Repeat</keyword>
<dbReference type="InterPro" id="IPR043504">
    <property type="entry name" value="Peptidase_S1_PA_chymotrypsin"/>
</dbReference>
<reference evidence="18" key="1">
    <citation type="submission" date="2025-08" db="UniProtKB">
        <authorList>
            <consortium name="RefSeq"/>
        </authorList>
    </citation>
    <scope>IDENTIFICATION</scope>
    <source>
        <tissue evidence="18">Blood</tissue>
    </source>
</reference>
<dbReference type="PANTHER" id="PTHR24278:SF20">
    <property type="entry name" value="VITAMIN K-DEPENDENT PROTEIN Z"/>
    <property type="match status" value="1"/>
</dbReference>
<comment type="caution">
    <text evidence="11">Lacks conserved residue(s) required for the propagation of feature annotation.</text>
</comment>
<evidence type="ECO:0000259" key="14">
    <source>
        <dbReference type="PROSITE" id="PS50026"/>
    </source>
</evidence>
<evidence type="ECO:0000256" key="10">
    <source>
        <dbReference type="ARBA" id="ARBA00023180"/>
    </source>
</evidence>
<dbReference type="GO" id="GO:0005509">
    <property type="term" value="F:calcium ion binding"/>
    <property type="evidence" value="ECO:0007669"/>
    <property type="project" value="InterPro"/>
</dbReference>
<evidence type="ECO:0000256" key="12">
    <source>
        <dbReference type="SAM" id="MobiDB-lite"/>
    </source>
</evidence>
<keyword evidence="5" id="KW-0356">Hemostasis</keyword>
<evidence type="ECO:0000259" key="16">
    <source>
        <dbReference type="PROSITE" id="PS50998"/>
    </source>
</evidence>
<evidence type="ECO:0000256" key="1">
    <source>
        <dbReference type="ARBA" id="ARBA00004613"/>
    </source>
</evidence>
<keyword evidence="8" id="KW-0094">Blood coagulation</keyword>
<keyword evidence="10" id="KW-0325">Glycoprotein</keyword>
<evidence type="ECO:0000256" key="13">
    <source>
        <dbReference type="SAM" id="SignalP"/>
    </source>
</evidence>
<dbReference type="Gene3D" id="2.40.10.10">
    <property type="entry name" value="Trypsin-like serine proteases"/>
    <property type="match status" value="2"/>
</dbReference>
<evidence type="ECO:0000256" key="11">
    <source>
        <dbReference type="PROSITE-ProRule" id="PRU00076"/>
    </source>
</evidence>
<dbReference type="PROSITE" id="PS50998">
    <property type="entry name" value="GLA_2"/>
    <property type="match status" value="1"/>
</dbReference>
<keyword evidence="17" id="KW-1185">Reference proteome</keyword>
<dbReference type="GO" id="GO:0006508">
    <property type="term" value="P:proteolysis"/>
    <property type="evidence" value="ECO:0007669"/>
    <property type="project" value="InterPro"/>
</dbReference>
<dbReference type="SMART" id="SM00181">
    <property type="entry name" value="EGF"/>
    <property type="match status" value="2"/>
</dbReference>
<feature type="disulfide bond" evidence="11">
    <location>
        <begin position="119"/>
        <end position="128"/>
    </location>
</feature>
<dbReference type="InterPro" id="IPR009003">
    <property type="entry name" value="Peptidase_S1_PA"/>
</dbReference>
<dbReference type="Pfam" id="PF00008">
    <property type="entry name" value="EGF"/>
    <property type="match status" value="1"/>
</dbReference>
<dbReference type="InterPro" id="IPR000742">
    <property type="entry name" value="EGF"/>
</dbReference>
<dbReference type="GO" id="GO:0004252">
    <property type="term" value="F:serine-type endopeptidase activity"/>
    <property type="evidence" value="ECO:0007669"/>
    <property type="project" value="InterPro"/>
</dbReference>
<evidence type="ECO:0000313" key="18">
    <source>
        <dbReference type="RefSeq" id="XP_019827340.2"/>
    </source>
</evidence>
<evidence type="ECO:0000256" key="9">
    <source>
        <dbReference type="ARBA" id="ARBA00023157"/>
    </source>
</evidence>
<dbReference type="Gene3D" id="4.10.740.10">
    <property type="entry name" value="Coagulation Factor IX"/>
    <property type="match status" value="1"/>
</dbReference>
<accession>A0A6P5CNT7</accession>
<dbReference type="KEGG" id="biu:109567025"/>
<evidence type="ECO:0000313" key="17">
    <source>
        <dbReference type="Proteomes" id="UP001652663"/>
    </source>
</evidence>
<gene>
    <name evidence="18" type="primary">PROZ</name>
</gene>
<dbReference type="InterPro" id="IPR035972">
    <property type="entry name" value="GLA-like_dom_SF"/>
</dbReference>
<dbReference type="PANTHER" id="PTHR24278">
    <property type="entry name" value="COAGULATION FACTOR"/>
    <property type="match status" value="1"/>
</dbReference>
<evidence type="ECO:0000256" key="2">
    <source>
        <dbReference type="ARBA" id="ARBA00022479"/>
    </source>
</evidence>
<evidence type="ECO:0000256" key="3">
    <source>
        <dbReference type="ARBA" id="ARBA00022525"/>
    </source>
</evidence>
<dbReference type="InterPro" id="IPR012224">
    <property type="entry name" value="Pept_S1A_FX"/>
</dbReference>
<dbReference type="InterPro" id="IPR001254">
    <property type="entry name" value="Trypsin_dom"/>
</dbReference>
<dbReference type="PROSITE" id="PS50240">
    <property type="entry name" value="TRYPSIN_DOM"/>
    <property type="match status" value="1"/>
</dbReference>
<feature type="domain" description="Gla" evidence="16">
    <location>
        <begin position="47"/>
        <end position="93"/>
    </location>
</feature>
<keyword evidence="9 11" id="KW-1015">Disulfide bond</keyword>
<dbReference type="SUPFAM" id="SSF57184">
    <property type="entry name" value="Growth factor receptor domain"/>
    <property type="match status" value="1"/>
</dbReference>
<evidence type="ECO:0000256" key="6">
    <source>
        <dbReference type="ARBA" id="ARBA00022737"/>
    </source>
</evidence>
<dbReference type="SMART" id="SM00020">
    <property type="entry name" value="Tryp_SPc"/>
    <property type="match status" value="1"/>
</dbReference>
<feature type="compositionally biased region" description="Basic and acidic residues" evidence="12">
    <location>
        <begin position="458"/>
        <end position="469"/>
    </location>
</feature>